<evidence type="ECO:0000256" key="2">
    <source>
        <dbReference type="ARBA" id="ARBA00006906"/>
    </source>
</evidence>
<keyword evidence="4" id="KW-0456">Lyase</keyword>
<proteinExistence type="inferred from homology"/>
<dbReference type="Pfam" id="PF01081">
    <property type="entry name" value="Aldolase"/>
    <property type="match status" value="1"/>
</dbReference>
<dbReference type="Proteomes" id="UP000589036">
    <property type="component" value="Unassembled WGS sequence"/>
</dbReference>
<dbReference type="InterPro" id="IPR013785">
    <property type="entry name" value="Aldolase_TIM"/>
</dbReference>
<dbReference type="PANTHER" id="PTHR30246:SF1">
    <property type="entry name" value="2-DEHYDRO-3-DEOXY-6-PHOSPHOGALACTONATE ALDOLASE-RELATED"/>
    <property type="match status" value="1"/>
</dbReference>
<evidence type="ECO:0000256" key="5">
    <source>
        <dbReference type="ARBA" id="ARBA00023277"/>
    </source>
</evidence>
<dbReference type="PANTHER" id="PTHR30246">
    <property type="entry name" value="2-KETO-3-DEOXY-6-PHOSPHOGLUCONATE ALDOLASE"/>
    <property type="match status" value="1"/>
</dbReference>
<keyword evidence="7" id="KW-1185">Reference proteome</keyword>
<evidence type="ECO:0000256" key="3">
    <source>
        <dbReference type="ARBA" id="ARBA00011233"/>
    </source>
</evidence>
<dbReference type="RefSeq" id="WP_179643999.1">
    <property type="nucleotide sequence ID" value="NZ_BAAAYY010000016.1"/>
</dbReference>
<organism evidence="6 7">
    <name type="scientific">Spinactinospora alkalitolerans</name>
    <dbReference type="NCBI Taxonomy" id="687207"/>
    <lineage>
        <taxon>Bacteria</taxon>
        <taxon>Bacillati</taxon>
        <taxon>Actinomycetota</taxon>
        <taxon>Actinomycetes</taxon>
        <taxon>Streptosporangiales</taxon>
        <taxon>Nocardiopsidaceae</taxon>
        <taxon>Spinactinospora</taxon>
    </lineage>
</organism>
<dbReference type="SUPFAM" id="SSF51569">
    <property type="entry name" value="Aldolase"/>
    <property type="match status" value="1"/>
</dbReference>
<comment type="similarity">
    <text evidence="2">Belongs to the KHG/KDPG aldolase family.</text>
</comment>
<comment type="subunit">
    <text evidence="3">Homotrimer.</text>
</comment>
<gene>
    <name evidence="6" type="ORF">HDA32_003286</name>
</gene>
<evidence type="ECO:0000256" key="1">
    <source>
        <dbReference type="ARBA" id="ARBA00004761"/>
    </source>
</evidence>
<name>A0A852TUP3_9ACTN</name>
<dbReference type="Gene3D" id="3.20.20.70">
    <property type="entry name" value="Aldolase class I"/>
    <property type="match status" value="1"/>
</dbReference>
<dbReference type="GO" id="GO:0016829">
    <property type="term" value="F:lyase activity"/>
    <property type="evidence" value="ECO:0007669"/>
    <property type="project" value="UniProtKB-KW"/>
</dbReference>
<dbReference type="CDD" id="cd00452">
    <property type="entry name" value="KDPG_aldolase"/>
    <property type="match status" value="1"/>
</dbReference>
<accession>A0A852TUP3</accession>
<dbReference type="AlphaFoldDB" id="A0A852TUP3"/>
<comment type="pathway">
    <text evidence="1">Carbohydrate acid metabolism.</text>
</comment>
<dbReference type="EMBL" id="JACCCC010000001">
    <property type="protein sequence ID" value="NYE48166.1"/>
    <property type="molecule type" value="Genomic_DNA"/>
</dbReference>
<reference evidence="6 7" key="1">
    <citation type="submission" date="2020-07" db="EMBL/GenBank/DDBJ databases">
        <title>Sequencing the genomes of 1000 actinobacteria strains.</title>
        <authorList>
            <person name="Klenk H.-P."/>
        </authorList>
    </citation>
    <scope>NUCLEOTIDE SEQUENCE [LARGE SCALE GENOMIC DNA]</scope>
    <source>
        <strain evidence="6 7">CXB654</strain>
    </source>
</reference>
<evidence type="ECO:0000313" key="7">
    <source>
        <dbReference type="Proteomes" id="UP000589036"/>
    </source>
</evidence>
<evidence type="ECO:0000256" key="4">
    <source>
        <dbReference type="ARBA" id="ARBA00023239"/>
    </source>
</evidence>
<keyword evidence="5" id="KW-0119">Carbohydrate metabolism</keyword>
<dbReference type="InterPro" id="IPR000887">
    <property type="entry name" value="Aldlse_KDPG_KHG"/>
</dbReference>
<evidence type="ECO:0000313" key="6">
    <source>
        <dbReference type="EMBL" id="NYE48166.1"/>
    </source>
</evidence>
<protein>
    <submittedName>
        <fullName evidence="6">Entner-Doudoroff aldolase</fullName>
    </submittedName>
</protein>
<comment type="caution">
    <text evidence="6">The sequence shown here is derived from an EMBL/GenBank/DDBJ whole genome shotgun (WGS) entry which is preliminary data.</text>
</comment>
<sequence>MPGFDETFADRPVMAILRGMPREETVALATRAWDLGITAVEVPVQTPDAMPSLRAAVEAGAERGRLVGAGTVITTEQVTAVAQAGAAFTVAPGLDPAVAAASLARGLPHLPGVATPTEIQQALRHGLEWVKAFPASALGTAWFAAMRGPFPGLKIVATGGMDARNAAEYLDAGARVVAVGSALTDPVQVDLLAELAQRR</sequence>